<feature type="transmembrane region" description="Helical" evidence="7">
    <location>
        <begin position="378"/>
        <end position="404"/>
    </location>
</feature>
<keyword evidence="7" id="KW-0812">Transmembrane</keyword>
<evidence type="ECO:0000256" key="1">
    <source>
        <dbReference type="ARBA" id="ARBA00012513"/>
    </source>
</evidence>
<dbReference type="OrthoDB" id="153902at2"/>
<dbReference type="GO" id="GO:0005524">
    <property type="term" value="F:ATP binding"/>
    <property type="evidence" value="ECO:0007669"/>
    <property type="project" value="UniProtKB-KW"/>
</dbReference>
<dbReference type="EMBL" id="CP035758">
    <property type="protein sequence ID" value="QBD77798.1"/>
    <property type="molecule type" value="Genomic_DNA"/>
</dbReference>
<evidence type="ECO:0000259" key="8">
    <source>
        <dbReference type="PROSITE" id="PS50011"/>
    </source>
</evidence>
<dbReference type="EC" id="2.7.11.1" evidence="1"/>
<evidence type="ECO:0000256" key="2">
    <source>
        <dbReference type="ARBA" id="ARBA00022679"/>
    </source>
</evidence>
<dbReference type="PROSITE" id="PS00108">
    <property type="entry name" value="PROTEIN_KINASE_ST"/>
    <property type="match status" value="1"/>
</dbReference>
<feature type="domain" description="Protein kinase" evidence="8">
    <location>
        <begin position="13"/>
        <end position="301"/>
    </location>
</feature>
<dbReference type="Pfam" id="PF00069">
    <property type="entry name" value="Pkinase"/>
    <property type="match status" value="1"/>
</dbReference>
<evidence type="ECO:0000256" key="6">
    <source>
        <dbReference type="SAM" id="MobiDB-lite"/>
    </source>
</evidence>
<dbReference type="SUPFAM" id="SSF56112">
    <property type="entry name" value="Protein kinase-like (PK-like)"/>
    <property type="match status" value="1"/>
</dbReference>
<dbReference type="RefSeq" id="WP_129888851.1">
    <property type="nucleotide sequence ID" value="NZ_CP035758.1"/>
</dbReference>
<dbReference type="PANTHER" id="PTHR43289:SF6">
    <property type="entry name" value="SERINE_THREONINE-PROTEIN KINASE NEKL-3"/>
    <property type="match status" value="1"/>
</dbReference>
<dbReference type="InterPro" id="IPR011009">
    <property type="entry name" value="Kinase-like_dom_sf"/>
</dbReference>
<dbReference type="Gene3D" id="1.10.510.10">
    <property type="entry name" value="Transferase(Phosphotransferase) domain 1"/>
    <property type="match status" value="1"/>
</dbReference>
<keyword evidence="9" id="KW-0723">Serine/threonine-protein kinase</keyword>
<keyword evidence="5" id="KW-0067">ATP-binding</keyword>
<keyword evidence="10" id="KW-1185">Reference proteome</keyword>
<gene>
    <name evidence="9" type="ORF">EPA93_18085</name>
</gene>
<dbReference type="Gene3D" id="3.30.200.20">
    <property type="entry name" value="Phosphorylase Kinase, domain 1"/>
    <property type="match status" value="1"/>
</dbReference>
<name>A0A4P6JQT7_KTERU</name>
<organism evidence="9 10">
    <name type="scientific">Ktedonosporobacter rubrisoli</name>
    <dbReference type="NCBI Taxonomy" id="2509675"/>
    <lineage>
        <taxon>Bacteria</taxon>
        <taxon>Bacillati</taxon>
        <taxon>Chloroflexota</taxon>
        <taxon>Ktedonobacteria</taxon>
        <taxon>Ktedonobacterales</taxon>
        <taxon>Ktedonosporobacteraceae</taxon>
        <taxon>Ktedonosporobacter</taxon>
    </lineage>
</organism>
<keyword evidence="4 9" id="KW-0418">Kinase</keyword>
<dbReference type="CDD" id="cd14014">
    <property type="entry name" value="STKc_PknB_like"/>
    <property type="match status" value="1"/>
</dbReference>
<reference evidence="9 10" key="1">
    <citation type="submission" date="2019-01" db="EMBL/GenBank/DDBJ databases">
        <title>Ktedonosporobacter rubrisoli SCAWS-G2.</title>
        <authorList>
            <person name="Huang Y."/>
            <person name="Yan B."/>
        </authorList>
    </citation>
    <scope>NUCLEOTIDE SEQUENCE [LARGE SCALE GENOMIC DNA]</scope>
    <source>
        <strain evidence="9 10">SCAWS-G2</strain>
    </source>
</reference>
<dbReference type="Proteomes" id="UP000290365">
    <property type="component" value="Chromosome"/>
</dbReference>
<evidence type="ECO:0000256" key="4">
    <source>
        <dbReference type="ARBA" id="ARBA00022777"/>
    </source>
</evidence>
<evidence type="ECO:0000256" key="3">
    <source>
        <dbReference type="ARBA" id="ARBA00022741"/>
    </source>
</evidence>
<evidence type="ECO:0000313" key="9">
    <source>
        <dbReference type="EMBL" id="QBD77798.1"/>
    </source>
</evidence>
<accession>A0A4P6JQT7</accession>
<keyword evidence="7" id="KW-1133">Transmembrane helix</keyword>
<sequence>MIQDLTGQQIGHYHIIQPIERGGMATVYLARDIHLRREVAIKVFQEQGDQQHSSEFFQRFTHEAQVVARLDHPNILLVHDYGEQDHLAYLVMPYLAGGSLKQLLKERGTLPITEALQIIFPLLDALHYAHDRGLIHRDIKPGNILFKNNQVPVLADFGLVKEMVTHNTDKVPVPGFAMNNQLPLSNGLLMGTPNYMAPEQIRGQVQPQSDIYSLGLVLYEMLTGQLPYATETQNRALTILYKQLYESPRPIVELNAHIPSQLAAAVMHALQKDATQRYQSAADFSQALRAIAPLEIDHPSFEALFPPLESHTSPIDPNATIPLPPEQQAAAAYSTTHGQQPHPSSSNVSKLLPNKLKESIPYGEQNTSLPTRKNRISFLLYGLLTICVLAALSFASIGFPSIFFPKTNALSTMLPPSWQPAATVPMPATQTNCPPAGKARAAVLAPYQAQGHNAIIYASSFYDQVGRAHGTIMSFDIVKSLAHPIITIPELITNAQVSSDGQWIIFSTYNDSAGTLPTPTRSRIQLVRVDGQGLQTLYCSSSTEASLQNLLASPGASLEKDWSLFFADGSTLITLNIATGEILQKFSSRHSYQPVTWLNNQDLYLLDNGTPDQDNAAAQSKLVQLMLNNPLPSADPNLPAEIQLPAACSDLDFSPDMRTIFIGHCSGSGQRDCSGACTPNAGPSTIASIKQNTESFNWNKASPIFTSSVLAITRVRAITSSSLLFLVGNDDLYNNQNGIWKINADGSGLRQLAVESSGVCTFNRFSQYPWSNLARDGSMYAFKTGSPQALGEDRLFIGSLRGGTPTVIAADGKNNVDPGSQLDIAGWTII</sequence>
<evidence type="ECO:0000313" key="10">
    <source>
        <dbReference type="Proteomes" id="UP000290365"/>
    </source>
</evidence>
<dbReference type="PROSITE" id="PS50011">
    <property type="entry name" value="PROTEIN_KINASE_DOM"/>
    <property type="match status" value="1"/>
</dbReference>
<dbReference type="KEGG" id="kbs:EPA93_18085"/>
<dbReference type="AlphaFoldDB" id="A0A4P6JQT7"/>
<feature type="compositionally biased region" description="Polar residues" evidence="6">
    <location>
        <begin position="333"/>
        <end position="349"/>
    </location>
</feature>
<dbReference type="SUPFAM" id="SSF82171">
    <property type="entry name" value="DPP6 N-terminal domain-like"/>
    <property type="match status" value="1"/>
</dbReference>
<keyword evidence="7" id="KW-0472">Membrane</keyword>
<keyword evidence="3" id="KW-0547">Nucleotide-binding</keyword>
<dbReference type="SMART" id="SM00220">
    <property type="entry name" value="S_TKc"/>
    <property type="match status" value="1"/>
</dbReference>
<dbReference type="PANTHER" id="PTHR43289">
    <property type="entry name" value="MITOGEN-ACTIVATED PROTEIN KINASE KINASE KINASE 20-RELATED"/>
    <property type="match status" value="1"/>
</dbReference>
<protein>
    <recommendedName>
        <fullName evidence="1">non-specific serine/threonine protein kinase</fullName>
        <ecNumber evidence="1">2.7.11.1</ecNumber>
    </recommendedName>
</protein>
<feature type="region of interest" description="Disordered" evidence="6">
    <location>
        <begin position="329"/>
        <end position="350"/>
    </location>
</feature>
<evidence type="ECO:0000256" key="7">
    <source>
        <dbReference type="SAM" id="Phobius"/>
    </source>
</evidence>
<keyword evidence="2" id="KW-0808">Transferase</keyword>
<dbReference type="InterPro" id="IPR000719">
    <property type="entry name" value="Prot_kinase_dom"/>
</dbReference>
<dbReference type="GO" id="GO:0004674">
    <property type="term" value="F:protein serine/threonine kinase activity"/>
    <property type="evidence" value="ECO:0007669"/>
    <property type="project" value="UniProtKB-KW"/>
</dbReference>
<dbReference type="InterPro" id="IPR008271">
    <property type="entry name" value="Ser/Thr_kinase_AS"/>
</dbReference>
<evidence type="ECO:0000256" key="5">
    <source>
        <dbReference type="ARBA" id="ARBA00022840"/>
    </source>
</evidence>
<proteinExistence type="predicted"/>